<dbReference type="AlphaFoldDB" id="A0A426ZW00"/>
<evidence type="ECO:0000313" key="1">
    <source>
        <dbReference type="EMBL" id="RRT68147.1"/>
    </source>
</evidence>
<gene>
    <name evidence="1" type="ORF">B296_00005407</name>
</gene>
<dbReference type="InterPro" id="IPR016024">
    <property type="entry name" value="ARM-type_fold"/>
</dbReference>
<proteinExistence type="predicted"/>
<dbReference type="Gene3D" id="1.25.10.10">
    <property type="entry name" value="Leucine-rich Repeat Variant"/>
    <property type="match status" value="1"/>
</dbReference>
<dbReference type="Pfam" id="PF01603">
    <property type="entry name" value="B56"/>
    <property type="match status" value="1"/>
</dbReference>
<dbReference type="PANTHER" id="PTHR10257:SF31">
    <property type="entry name" value="SERINE_THREONINE PROTEIN PHOSPHATASE 2A 57 KDA REGULATORY SUBUNIT B' KAPPA ISOFORM"/>
    <property type="match status" value="1"/>
</dbReference>
<protein>
    <submittedName>
        <fullName evidence="1">Uncharacterized protein</fullName>
    </submittedName>
</protein>
<dbReference type="GO" id="GO:0019888">
    <property type="term" value="F:protein phosphatase regulator activity"/>
    <property type="evidence" value="ECO:0007669"/>
    <property type="project" value="InterPro"/>
</dbReference>
<dbReference type="SUPFAM" id="SSF48371">
    <property type="entry name" value="ARM repeat"/>
    <property type="match status" value="1"/>
</dbReference>
<dbReference type="PANTHER" id="PTHR10257">
    <property type="entry name" value="SERINE/THREONINE PROTEIN PHOSPHATASE 2A PP2A REGULATORY SUBUNIT B"/>
    <property type="match status" value="1"/>
</dbReference>
<dbReference type="InterPro" id="IPR011989">
    <property type="entry name" value="ARM-like"/>
</dbReference>
<dbReference type="GO" id="GO:0007165">
    <property type="term" value="P:signal transduction"/>
    <property type="evidence" value="ECO:0007669"/>
    <property type="project" value="InterPro"/>
</dbReference>
<comment type="caution">
    <text evidence="1">The sequence shown here is derived from an EMBL/GenBank/DDBJ whole genome shotgun (WGS) entry which is preliminary data.</text>
</comment>
<sequence>MNTRSHWNQAVINLSQNVKKMLAEMDEEIFLACKKELGEEEEKRRIAEEKRKMIWERLESRAALQPVTGNTAVLVMPTVAPPITAALT</sequence>
<reference evidence="1 2" key="1">
    <citation type="journal article" date="2014" name="Agronomy (Basel)">
        <title>A Draft Genome Sequence for Ensete ventricosum, the Drought-Tolerant Tree Against Hunger.</title>
        <authorList>
            <person name="Harrison J."/>
            <person name="Moore K.A."/>
            <person name="Paszkiewicz K."/>
            <person name="Jones T."/>
            <person name="Grant M."/>
            <person name="Ambacheew D."/>
            <person name="Muzemil S."/>
            <person name="Studholme D.J."/>
        </authorList>
    </citation>
    <scope>NUCLEOTIDE SEQUENCE [LARGE SCALE GENOMIC DNA]</scope>
</reference>
<dbReference type="GO" id="GO:0000159">
    <property type="term" value="C:protein phosphatase type 2A complex"/>
    <property type="evidence" value="ECO:0007669"/>
    <property type="project" value="InterPro"/>
</dbReference>
<organism evidence="1 2">
    <name type="scientific">Ensete ventricosum</name>
    <name type="common">Abyssinian banana</name>
    <name type="synonym">Musa ensete</name>
    <dbReference type="NCBI Taxonomy" id="4639"/>
    <lineage>
        <taxon>Eukaryota</taxon>
        <taxon>Viridiplantae</taxon>
        <taxon>Streptophyta</taxon>
        <taxon>Embryophyta</taxon>
        <taxon>Tracheophyta</taxon>
        <taxon>Spermatophyta</taxon>
        <taxon>Magnoliopsida</taxon>
        <taxon>Liliopsida</taxon>
        <taxon>Zingiberales</taxon>
        <taxon>Musaceae</taxon>
        <taxon>Ensete</taxon>
    </lineage>
</organism>
<dbReference type="Proteomes" id="UP000287651">
    <property type="component" value="Unassembled WGS sequence"/>
</dbReference>
<evidence type="ECO:0000313" key="2">
    <source>
        <dbReference type="Proteomes" id="UP000287651"/>
    </source>
</evidence>
<dbReference type="InterPro" id="IPR002554">
    <property type="entry name" value="PP2A_B56"/>
</dbReference>
<name>A0A426ZW00_ENSVE</name>
<accession>A0A426ZW00</accession>
<dbReference type="EMBL" id="AMZH03004784">
    <property type="protein sequence ID" value="RRT68147.1"/>
    <property type="molecule type" value="Genomic_DNA"/>
</dbReference>